<sequence length="502" mass="57728">MIKKLIATFTGVSGAFGFSVEKHLNIFTSPSKEIKSFSSTSRGGGHRKFSLPHQVNVGEKTKKQRILKEKKGSLQKFWFNEWTYKSEGASFPIYLVSETGIVKKINPSLHGQKQRFMWDGVSIDKVNSWFGSRSIPFNSGESKDLQKTFEDIRILDFWGRLKKSFLSQSAEELKNLSDWFEKLPDEDKCGIIDVFMECNAFKSAIKIGENSPIKEGFRINLSKFNDLAKKIQPNQFPKFTELFGKNAVFYIGVFMGFEEKVGKILNTWVNEEIQNEISSKDQKSTESNKLNGMKLLKTIISGEKFGEGCDIYSKSEIEKEIFSECLIEKEEVLDEDPRFKGEILLNPRVLDVMKAGTIDNFEDRYVKKPAYSIPEWKQDISSKNKNWKEFPKEQQSEIEGIFKKDGKWKGIVDISCSNVTESGWWSFASIFGISPEKSGCWEFYTLFFKLFGASSPREKRLCLFEIPKVNSYIKETNLFGPFMVSNWINGNKLWMRCSIHSV</sequence>
<dbReference type="RefSeq" id="WP_013609187.1">
    <property type="nucleotide sequence ID" value="NC_015153.1"/>
</dbReference>
<dbReference type="HOGENOM" id="CLU_053830_0_0_14"/>
<proteinExistence type="predicted"/>
<dbReference type="KEGG" id="msk:MSUIS_04910"/>
<evidence type="ECO:0000313" key="1">
    <source>
        <dbReference type="EMBL" id="CBZ40584.1"/>
    </source>
</evidence>
<reference evidence="1 2" key="1">
    <citation type="journal article" date="2011" name="J. Bacteriol.">
        <title>Complete genome sequence of the hemotrophic Mycoplasma suis strain KI3806.</title>
        <authorList>
            <person name="Oehlerking J."/>
            <person name="Kube M."/>
            <person name="Felder K.M."/>
            <person name="Matter D."/>
            <person name="Wittenbrink M.M."/>
            <person name="Schwarzenbach S."/>
            <person name="Kramer M.M."/>
            <person name="Hoelzle K."/>
            <person name="Hoelzle L.E."/>
        </authorList>
    </citation>
    <scope>NUCLEOTIDE SEQUENCE [LARGE SCALE GENOMIC DNA]</scope>
    <source>
        <strain evidence="2">KI_3806</strain>
    </source>
</reference>
<name>F0V1Q3_MYCS3</name>
<accession>F0V1Q3</accession>
<evidence type="ECO:0000313" key="2">
    <source>
        <dbReference type="Proteomes" id="UP000008645"/>
    </source>
</evidence>
<organism evidence="1 2">
    <name type="scientific">Mycoplasma suis (strain KI_3806)</name>
    <dbReference type="NCBI Taxonomy" id="708248"/>
    <lineage>
        <taxon>Bacteria</taxon>
        <taxon>Bacillati</taxon>
        <taxon>Mycoplasmatota</taxon>
        <taxon>Mollicutes</taxon>
        <taxon>Mycoplasmataceae</taxon>
        <taxon>Mycoplasma</taxon>
    </lineage>
</organism>
<dbReference type="EMBL" id="FQ790233">
    <property type="protein sequence ID" value="CBZ40584.1"/>
    <property type="molecule type" value="Genomic_DNA"/>
</dbReference>
<dbReference type="Proteomes" id="UP000008645">
    <property type="component" value="Chromosome"/>
</dbReference>
<gene>
    <name evidence="1" type="ORF">MSUIS_04910</name>
</gene>
<dbReference type="AlphaFoldDB" id="F0V1Q3"/>
<protein>
    <submittedName>
        <fullName evidence="1">Uncharacterized protein</fullName>
    </submittedName>
</protein>